<proteinExistence type="predicted"/>
<dbReference type="EMBL" id="CP021425">
    <property type="protein sequence ID" value="ARU55591.1"/>
    <property type="molecule type" value="Genomic_DNA"/>
</dbReference>
<dbReference type="Proteomes" id="UP000196027">
    <property type="component" value="Chromosome"/>
</dbReference>
<evidence type="ECO:0000313" key="6">
    <source>
        <dbReference type="Proteomes" id="UP000196027"/>
    </source>
</evidence>
<dbReference type="Pfam" id="PF04958">
    <property type="entry name" value="AstA"/>
    <property type="match status" value="1"/>
</dbReference>
<organism evidence="5 6">
    <name type="scientific">Oleiphilus messinensis</name>
    <dbReference type="NCBI Taxonomy" id="141451"/>
    <lineage>
        <taxon>Bacteria</taxon>
        <taxon>Pseudomonadati</taxon>
        <taxon>Pseudomonadota</taxon>
        <taxon>Gammaproteobacteria</taxon>
        <taxon>Oceanospirillales</taxon>
        <taxon>Oleiphilaceae</taxon>
        <taxon>Oleiphilus</taxon>
    </lineage>
</organism>
<keyword evidence="2 5" id="KW-0808">Transferase</keyword>
<evidence type="ECO:0000256" key="1">
    <source>
        <dbReference type="ARBA" id="ARBA00022503"/>
    </source>
</evidence>
<gene>
    <name evidence="5" type="ORF">OLMES_1516</name>
</gene>
<sequence>MVIIRPIEPEDIEALLDMASKAGVGVTTLPPNRALLEAKIRVSVQSFSQQIPEDQAQYLFALEDVDVGRIIGVSAILARVGQQDVWYNYRVSTTVSTSRELDIHKCTPTLYLTNDMTGSTEICTLFLDPDYRHRNNGQLLSKCRFMFIDDHSNLFASKIFAEMRGVSDDQGRSPFWQALGHHFFSIDFSEADYLTGIGQKSFIAELMPKYPIYLPMLGAEAQAAVGKVHQQTRPALAMLESEGFNFNGLIDIFDGGPLVEVFVNSIRTIRDSFNRQAFIVKHVDTDVRNSAFYMVSNRSFSCFRVGLITGDAIKSDTVSLSAELAERLRVNSGDVVRLTALRDPRQRRN</sequence>
<dbReference type="RefSeq" id="WP_087460676.1">
    <property type="nucleotide sequence ID" value="NZ_CP021425.1"/>
</dbReference>
<evidence type="ECO:0000313" key="5">
    <source>
        <dbReference type="EMBL" id="ARU55591.1"/>
    </source>
</evidence>
<dbReference type="PANTHER" id="PTHR30420">
    <property type="entry name" value="N-SUCCINYLARGININE DIHYDROLASE"/>
    <property type="match status" value="1"/>
</dbReference>
<dbReference type="NCBIfam" id="TIGR03244">
    <property type="entry name" value="arg_catab_AstA"/>
    <property type="match status" value="1"/>
</dbReference>
<dbReference type="NCBIfam" id="TIGR03243">
    <property type="entry name" value="arg_catab_AOST"/>
    <property type="match status" value="1"/>
</dbReference>
<dbReference type="EC" id="2.3.1.109" evidence="4"/>
<accession>A0A1Y0I5A3</accession>
<dbReference type="Gene3D" id="2.40.40.20">
    <property type="match status" value="1"/>
</dbReference>
<dbReference type="InterPro" id="IPR017650">
    <property type="entry name" value="Arginine_N-succinylTrfase"/>
</dbReference>
<dbReference type="GO" id="GO:0006527">
    <property type="term" value="P:L-arginine catabolic process"/>
    <property type="evidence" value="ECO:0007669"/>
    <property type="project" value="UniProtKB-UniRule"/>
</dbReference>
<keyword evidence="3" id="KW-0012">Acyltransferase</keyword>
<keyword evidence="6" id="KW-1185">Reference proteome</keyword>
<reference evidence="5 6" key="1">
    <citation type="submission" date="2017-05" db="EMBL/GenBank/DDBJ databases">
        <title>Genomic insights into alkan degradation activity of Oleiphilus messinensis.</title>
        <authorList>
            <person name="Kozyavkin S.A."/>
            <person name="Slesarev A.I."/>
            <person name="Golyshin P.N."/>
            <person name="Korzhenkov A."/>
            <person name="Golyshina O.N."/>
            <person name="Toshchakov S.V."/>
        </authorList>
    </citation>
    <scope>NUCLEOTIDE SEQUENCE [LARGE SCALE GENOMIC DNA]</scope>
    <source>
        <strain evidence="5 6">ME102</strain>
    </source>
</reference>
<evidence type="ECO:0000256" key="2">
    <source>
        <dbReference type="ARBA" id="ARBA00022679"/>
    </source>
</evidence>
<dbReference type="InterPro" id="IPR016181">
    <property type="entry name" value="Acyl_CoA_acyltransferase"/>
</dbReference>
<dbReference type="PANTHER" id="PTHR30420:SF1">
    <property type="entry name" value="ARGININE N-SUCCINYLTRANSFERASE"/>
    <property type="match status" value="1"/>
</dbReference>
<evidence type="ECO:0000256" key="4">
    <source>
        <dbReference type="NCBIfam" id="TIGR03244"/>
    </source>
</evidence>
<name>A0A1Y0I5A3_9GAMM</name>
<dbReference type="Gene3D" id="3.40.630.30">
    <property type="match status" value="1"/>
</dbReference>
<dbReference type="GO" id="GO:0008791">
    <property type="term" value="F:arginine N-succinyltransferase activity"/>
    <property type="evidence" value="ECO:0007669"/>
    <property type="project" value="UniProtKB-UniRule"/>
</dbReference>
<dbReference type="InterPro" id="IPR007041">
    <property type="entry name" value="Arg_succinylTrfase_AstA/AruG"/>
</dbReference>
<dbReference type="KEGG" id="ome:OLMES_1516"/>
<dbReference type="OrthoDB" id="21121at2"/>
<keyword evidence="1" id="KW-0056">Arginine metabolism</keyword>
<protein>
    <recommendedName>
        <fullName evidence="4">Arginine N-succinyltransferase</fullName>
        <ecNumber evidence="4">2.3.1.109</ecNumber>
    </recommendedName>
</protein>
<dbReference type="SUPFAM" id="SSF55729">
    <property type="entry name" value="Acyl-CoA N-acyltransferases (Nat)"/>
    <property type="match status" value="1"/>
</dbReference>
<dbReference type="AlphaFoldDB" id="A0A1Y0I5A3"/>
<evidence type="ECO:0000256" key="3">
    <source>
        <dbReference type="ARBA" id="ARBA00023315"/>
    </source>
</evidence>